<dbReference type="STRING" id="1121316.SAMN02745207_02797"/>
<dbReference type="Proteomes" id="UP000184447">
    <property type="component" value="Unassembled WGS sequence"/>
</dbReference>
<dbReference type="AlphaFoldDB" id="A0A1M5WBH2"/>
<protein>
    <submittedName>
        <fullName evidence="1">Uncharacterized protein</fullName>
    </submittedName>
</protein>
<keyword evidence="2" id="KW-1185">Reference proteome</keyword>
<evidence type="ECO:0000313" key="2">
    <source>
        <dbReference type="Proteomes" id="UP000184447"/>
    </source>
</evidence>
<proteinExistence type="predicted"/>
<accession>A0A1M5WBH2</accession>
<evidence type="ECO:0000313" key="1">
    <source>
        <dbReference type="EMBL" id="SHH84842.1"/>
    </source>
</evidence>
<name>A0A1M5WBH2_9CLOT</name>
<gene>
    <name evidence="1" type="ORF">SAMN02745207_02797</name>
</gene>
<reference evidence="1 2" key="1">
    <citation type="submission" date="2016-11" db="EMBL/GenBank/DDBJ databases">
        <authorList>
            <person name="Jaros S."/>
            <person name="Januszkiewicz K."/>
            <person name="Wedrychowicz H."/>
        </authorList>
    </citation>
    <scope>NUCLEOTIDE SEQUENCE [LARGE SCALE GENOMIC DNA]</scope>
    <source>
        <strain evidence="1 2">DSM 8605</strain>
    </source>
</reference>
<sequence>MSKKCKCESKCGNKCGAIGIDPCKCALFLLVLNRAGIISPNTGTILVFLFLLCCGGCGGNATQGLCCNR</sequence>
<dbReference type="RefSeq" id="WP_073339039.1">
    <property type="nucleotide sequence ID" value="NZ_FQXM01000016.1"/>
</dbReference>
<dbReference type="OrthoDB" id="1934912at2"/>
<organism evidence="1 2">
    <name type="scientific">Clostridium grantii DSM 8605</name>
    <dbReference type="NCBI Taxonomy" id="1121316"/>
    <lineage>
        <taxon>Bacteria</taxon>
        <taxon>Bacillati</taxon>
        <taxon>Bacillota</taxon>
        <taxon>Clostridia</taxon>
        <taxon>Eubacteriales</taxon>
        <taxon>Clostridiaceae</taxon>
        <taxon>Clostridium</taxon>
    </lineage>
</organism>
<dbReference type="EMBL" id="FQXM01000016">
    <property type="protein sequence ID" value="SHH84842.1"/>
    <property type="molecule type" value="Genomic_DNA"/>
</dbReference>